<dbReference type="RefSeq" id="WP_089399515.1">
    <property type="nucleotide sequence ID" value="NZ_FZOT01000006.1"/>
</dbReference>
<proteinExistence type="predicted"/>
<accession>A0A239HAR3</accession>
<dbReference type="Proteomes" id="UP000198284">
    <property type="component" value="Unassembled WGS sequence"/>
</dbReference>
<dbReference type="GO" id="GO:0008671">
    <property type="term" value="F:2-dehydro-3-deoxygalactonokinase activity"/>
    <property type="evidence" value="ECO:0007669"/>
    <property type="project" value="InterPro"/>
</dbReference>
<dbReference type="Pfam" id="PF05035">
    <property type="entry name" value="DGOK"/>
    <property type="match status" value="1"/>
</dbReference>
<dbReference type="CDD" id="cd24012">
    <property type="entry name" value="ASKHA_NBD_KDGal-kinase"/>
    <property type="match status" value="1"/>
</dbReference>
<dbReference type="Gene3D" id="3.30.420.300">
    <property type="entry name" value="2-keto-3-deoxy-galactonokinase, substrate binding domain"/>
    <property type="match status" value="1"/>
</dbReference>
<name>A0A239HAR3_9BURK</name>
<dbReference type="OrthoDB" id="256574at2"/>
<dbReference type="GO" id="GO:0034194">
    <property type="term" value="P:D-galactonate catabolic process"/>
    <property type="evidence" value="ECO:0007669"/>
    <property type="project" value="InterPro"/>
</dbReference>
<sequence length="304" mass="32771">MTSANRPLLGIDWGTSNRRAYLLDAQGGIAAEHADHAGILQVNGDFEASLQQLLQAMKLEQGADIVMSGMVGSRNGWVQVPYLPVTQPLSALAQAMTPVPTALPGVRCRIVPGYTYIDPQGVPDVMRGEEAQIFGAMRMGAPDGWYLLPGTHSKWAELRGGRLLRFLTFMTGELYALLCEHGTLSKVINSREPVPLAFEAGLKASAHGEFTHAAFGCRALVVTDMMPPEHAASYLSGLLIGSEIHDILRRAGSMDAPVQIVGSPSLAARYGRALDILGMTSRAWDPDQVYLAALHAFFKESDQS</sequence>
<keyword evidence="1" id="KW-0808">Transferase</keyword>
<dbReference type="Gene3D" id="3.30.420.310">
    <property type="entry name" value="2-keto-3-deoxy-galactonokinase, C-terminal domain"/>
    <property type="match status" value="1"/>
</dbReference>
<keyword evidence="1" id="KW-0418">Kinase</keyword>
<dbReference type="AlphaFoldDB" id="A0A239HAR3"/>
<dbReference type="InterPro" id="IPR042257">
    <property type="entry name" value="DGOK_C"/>
</dbReference>
<dbReference type="InterPro" id="IPR007729">
    <property type="entry name" value="DGOK"/>
</dbReference>
<gene>
    <name evidence="1" type="ORF">SAMN06265795_106145</name>
</gene>
<dbReference type="EMBL" id="FZOT01000006">
    <property type="protein sequence ID" value="SNS77913.1"/>
    <property type="molecule type" value="Genomic_DNA"/>
</dbReference>
<organism evidence="1 2">
    <name type="scientific">Noviherbaspirillum humi</name>
    <dbReference type="NCBI Taxonomy" id="1688639"/>
    <lineage>
        <taxon>Bacteria</taxon>
        <taxon>Pseudomonadati</taxon>
        <taxon>Pseudomonadota</taxon>
        <taxon>Betaproteobacteria</taxon>
        <taxon>Burkholderiales</taxon>
        <taxon>Oxalobacteraceae</taxon>
        <taxon>Noviherbaspirillum</taxon>
    </lineage>
</organism>
<evidence type="ECO:0000313" key="1">
    <source>
        <dbReference type="EMBL" id="SNS77913.1"/>
    </source>
</evidence>
<keyword evidence="2" id="KW-1185">Reference proteome</keyword>
<dbReference type="InterPro" id="IPR042258">
    <property type="entry name" value="DGOK_N"/>
</dbReference>
<protein>
    <submittedName>
        <fullName evidence="1">2-keto-3-deoxygalactonate kinase</fullName>
    </submittedName>
</protein>
<evidence type="ECO:0000313" key="2">
    <source>
        <dbReference type="Proteomes" id="UP000198284"/>
    </source>
</evidence>
<reference evidence="1 2" key="1">
    <citation type="submission" date="2017-06" db="EMBL/GenBank/DDBJ databases">
        <authorList>
            <person name="Kim H.J."/>
            <person name="Triplett B.A."/>
        </authorList>
    </citation>
    <scope>NUCLEOTIDE SEQUENCE [LARGE SCALE GENOMIC DNA]</scope>
    <source>
        <strain evidence="1 2">U15</strain>
    </source>
</reference>